<keyword evidence="4" id="KW-0539">Nucleus</keyword>
<dbReference type="Proteomes" id="UP001157006">
    <property type="component" value="Chromosome 1L"/>
</dbReference>
<evidence type="ECO:0000313" key="8">
    <source>
        <dbReference type="Proteomes" id="UP001157006"/>
    </source>
</evidence>
<dbReference type="CDD" id="cd11378">
    <property type="entry name" value="DUF296"/>
    <property type="match status" value="1"/>
</dbReference>
<keyword evidence="1" id="KW-0805">Transcription regulation</keyword>
<dbReference type="Gene3D" id="3.30.1330.80">
    <property type="entry name" value="Hypothetical protein, similar to alpha- acetolactate decarboxylase, domain 2"/>
    <property type="match status" value="1"/>
</dbReference>
<dbReference type="InterPro" id="IPR014476">
    <property type="entry name" value="AHL15-29"/>
</dbReference>
<protein>
    <recommendedName>
        <fullName evidence="6">PPC domain-containing protein</fullName>
    </recommendedName>
</protein>
<accession>A0AAV0YPF1</accession>
<dbReference type="PROSITE" id="PS51742">
    <property type="entry name" value="PPC"/>
    <property type="match status" value="1"/>
</dbReference>
<evidence type="ECO:0000259" key="6">
    <source>
        <dbReference type="PROSITE" id="PS51742"/>
    </source>
</evidence>
<feature type="region of interest" description="Disordered" evidence="5">
    <location>
        <begin position="50"/>
        <end position="78"/>
    </location>
</feature>
<keyword evidence="3" id="KW-0804">Transcription</keyword>
<dbReference type="SUPFAM" id="SSF117856">
    <property type="entry name" value="AF0104/ALDC/Ptd012-like"/>
    <property type="match status" value="1"/>
</dbReference>
<dbReference type="GO" id="GO:0005634">
    <property type="term" value="C:nucleus"/>
    <property type="evidence" value="ECO:0007669"/>
    <property type="project" value="TreeGrafter"/>
</dbReference>
<dbReference type="PANTHER" id="PTHR31100:SF63">
    <property type="entry name" value="AT-HOOK MOTIF NUCLEAR-LOCALIZED PROTEIN"/>
    <property type="match status" value="1"/>
</dbReference>
<evidence type="ECO:0000313" key="7">
    <source>
        <dbReference type="EMBL" id="CAI8586678.1"/>
    </source>
</evidence>
<dbReference type="AlphaFoldDB" id="A0AAV0YPF1"/>
<dbReference type="InterPro" id="IPR005175">
    <property type="entry name" value="PPC_dom"/>
</dbReference>
<keyword evidence="8" id="KW-1185">Reference proteome</keyword>
<dbReference type="EMBL" id="OX451736">
    <property type="protein sequence ID" value="CAI8586678.1"/>
    <property type="molecule type" value="Genomic_DNA"/>
</dbReference>
<dbReference type="PANTHER" id="PTHR31100">
    <property type="entry name" value="AT-HOOK MOTIF NUCLEAR-LOCALIZED PROTEIN 15"/>
    <property type="match status" value="1"/>
</dbReference>
<name>A0AAV0YPF1_VICFA</name>
<sequence length="209" mass="23054">MEDEKTKFSSFSPFSRNEFLEENPHTISLNKVVPTPSLEQPSSIEVFELSEESTMDNPPSTHRKYQGRPSGSRNKPKPPMVIMENSIADVQNVVLEIPIGNDVVDSIIYFARSHEASIVVMKGSGLVSDITLLQPNSRIPAFQLDGPFNVLSLAAILFKRPGFHRVVTTDGNVQLFEDDDVSIIYDGVNASDYGGVEASETQSENQVLP</sequence>
<gene>
    <name evidence="7" type="ORF">VFH_I265160</name>
</gene>
<keyword evidence="2" id="KW-0238">DNA-binding</keyword>
<organism evidence="7 8">
    <name type="scientific">Vicia faba</name>
    <name type="common">Broad bean</name>
    <name type="synonym">Faba vulgaris</name>
    <dbReference type="NCBI Taxonomy" id="3906"/>
    <lineage>
        <taxon>Eukaryota</taxon>
        <taxon>Viridiplantae</taxon>
        <taxon>Streptophyta</taxon>
        <taxon>Embryophyta</taxon>
        <taxon>Tracheophyta</taxon>
        <taxon>Spermatophyta</taxon>
        <taxon>Magnoliopsida</taxon>
        <taxon>eudicotyledons</taxon>
        <taxon>Gunneridae</taxon>
        <taxon>Pentapetalae</taxon>
        <taxon>rosids</taxon>
        <taxon>fabids</taxon>
        <taxon>Fabales</taxon>
        <taxon>Fabaceae</taxon>
        <taxon>Papilionoideae</taxon>
        <taxon>50 kb inversion clade</taxon>
        <taxon>NPAAA clade</taxon>
        <taxon>Hologalegina</taxon>
        <taxon>IRL clade</taxon>
        <taxon>Fabeae</taxon>
        <taxon>Vicia</taxon>
    </lineage>
</organism>
<dbReference type="Pfam" id="PF03479">
    <property type="entry name" value="PCC"/>
    <property type="match status" value="1"/>
</dbReference>
<reference evidence="7 8" key="1">
    <citation type="submission" date="2023-01" db="EMBL/GenBank/DDBJ databases">
        <authorList>
            <person name="Kreplak J."/>
        </authorList>
    </citation>
    <scope>NUCLEOTIDE SEQUENCE [LARGE SCALE GENOMIC DNA]</scope>
</reference>
<evidence type="ECO:0000256" key="1">
    <source>
        <dbReference type="ARBA" id="ARBA00023015"/>
    </source>
</evidence>
<proteinExistence type="predicted"/>
<evidence type="ECO:0000256" key="3">
    <source>
        <dbReference type="ARBA" id="ARBA00023163"/>
    </source>
</evidence>
<dbReference type="GO" id="GO:0003680">
    <property type="term" value="F:minor groove of adenine-thymine-rich DNA binding"/>
    <property type="evidence" value="ECO:0007669"/>
    <property type="project" value="InterPro"/>
</dbReference>
<evidence type="ECO:0000256" key="5">
    <source>
        <dbReference type="SAM" id="MobiDB-lite"/>
    </source>
</evidence>
<evidence type="ECO:0000256" key="2">
    <source>
        <dbReference type="ARBA" id="ARBA00023125"/>
    </source>
</evidence>
<dbReference type="GO" id="GO:0003700">
    <property type="term" value="F:DNA-binding transcription factor activity"/>
    <property type="evidence" value="ECO:0007669"/>
    <property type="project" value="TreeGrafter"/>
</dbReference>
<feature type="domain" description="PPC" evidence="6">
    <location>
        <begin position="84"/>
        <end position="209"/>
    </location>
</feature>
<evidence type="ECO:0000256" key="4">
    <source>
        <dbReference type="ARBA" id="ARBA00023242"/>
    </source>
</evidence>